<dbReference type="Pfam" id="PF00560">
    <property type="entry name" value="LRR_1"/>
    <property type="match status" value="1"/>
</dbReference>
<dbReference type="Gramene" id="KOM26633">
    <property type="protein sequence ID" value="KOM26633"/>
    <property type="gene ID" value="LR48_Vigan303s005500"/>
</dbReference>
<proteinExistence type="predicted"/>
<dbReference type="InterPro" id="IPR013210">
    <property type="entry name" value="LRR_N_plant-typ"/>
</dbReference>
<evidence type="ECO:0000256" key="3">
    <source>
        <dbReference type="ARBA" id="ARBA00022737"/>
    </source>
</evidence>
<dbReference type="Pfam" id="PF08263">
    <property type="entry name" value="LRRNT_2"/>
    <property type="match status" value="1"/>
</dbReference>
<dbReference type="Proteomes" id="UP000053144">
    <property type="component" value="Unassembled WGS sequence"/>
</dbReference>
<keyword evidence="1" id="KW-0433">Leucine-rich repeat</keyword>
<gene>
    <name evidence="6" type="ORF">LR48_Vigan303s005500</name>
</gene>
<evidence type="ECO:0000256" key="1">
    <source>
        <dbReference type="ARBA" id="ARBA00022614"/>
    </source>
</evidence>
<dbReference type="STRING" id="3914.A0A0L9T7T4"/>
<evidence type="ECO:0000256" key="2">
    <source>
        <dbReference type="ARBA" id="ARBA00022729"/>
    </source>
</evidence>
<accession>A0A0L9T7T4</accession>
<feature type="chain" id="PRO_5005594508" description="Leucine-rich repeat-containing N-terminal plant-type domain-containing protein" evidence="4">
    <location>
        <begin position="23"/>
        <end position="209"/>
    </location>
</feature>
<sequence length="209" mass="23309">MSGLVFLSVLFLLLQLPLSSLSNSEGDALYAFRKGLSAADHIFDSWDPSNVDPCTWFHILCDSNNHVVRIDLYNYNIVGTLSPELGRLPYLQYLMVNRNKLSGKIPPELGNLGNLRSMDLSDNQLEGNIPVSFGNLKSLKFLWLQNNKLTGSIPKEVIDLHLPVFNVSGNHIHGADGNIPMKVYYIHLSFFGFSFENVKAVKAEKNSAV</sequence>
<dbReference type="SUPFAM" id="SSF52058">
    <property type="entry name" value="L domain-like"/>
    <property type="match status" value="1"/>
</dbReference>
<dbReference type="InterPro" id="IPR001611">
    <property type="entry name" value="Leu-rich_rpt"/>
</dbReference>
<keyword evidence="2 4" id="KW-0732">Signal</keyword>
<dbReference type="AlphaFoldDB" id="A0A0L9T7T4"/>
<organism evidence="6 7">
    <name type="scientific">Phaseolus angularis</name>
    <name type="common">Azuki bean</name>
    <name type="synonym">Vigna angularis</name>
    <dbReference type="NCBI Taxonomy" id="3914"/>
    <lineage>
        <taxon>Eukaryota</taxon>
        <taxon>Viridiplantae</taxon>
        <taxon>Streptophyta</taxon>
        <taxon>Embryophyta</taxon>
        <taxon>Tracheophyta</taxon>
        <taxon>Spermatophyta</taxon>
        <taxon>Magnoliopsida</taxon>
        <taxon>eudicotyledons</taxon>
        <taxon>Gunneridae</taxon>
        <taxon>Pentapetalae</taxon>
        <taxon>rosids</taxon>
        <taxon>fabids</taxon>
        <taxon>Fabales</taxon>
        <taxon>Fabaceae</taxon>
        <taxon>Papilionoideae</taxon>
        <taxon>50 kb inversion clade</taxon>
        <taxon>NPAAA clade</taxon>
        <taxon>indigoferoid/millettioid clade</taxon>
        <taxon>Phaseoleae</taxon>
        <taxon>Vigna</taxon>
    </lineage>
</organism>
<evidence type="ECO:0000313" key="7">
    <source>
        <dbReference type="Proteomes" id="UP000053144"/>
    </source>
</evidence>
<feature type="domain" description="Leucine-rich repeat-containing N-terminal plant-type" evidence="5">
    <location>
        <begin position="22"/>
        <end position="62"/>
    </location>
</feature>
<name>A0A0L9T7T4_PHAAN</name>
<dbReference type="PANTHER" id="PTHR47988">
    <property type="entry name" value="SOMATIC EMBRYOGENESIS RECEPTOR KINASE 1"/>
    <property type="match status" value="1"/>
</dbReference>
<feature type="signal peptide" evidence="4">
    <location>
        <begin position="1"/>
        <end position="22"/>
    </location>
</feature>
<dbReference type="InterPro" id="IPR025875">
    <property type="entry name" value="Leu-rich_rpt_4"/>
</dbReference>
<dbReference type="FunFam" id="3.80.10.10:FF:000024">
    <property type="entry name" value="Somatic embryogenesis receptor kinase 1"/>
    <property type="match status" value="1"/>
</dbReference>
<evidence type="ECO:0000259" key="5">
    <source>
        <dbReference type="Pfam" id="PF08263"/>
    </source>
</evidence>
<dbReference type="Gene3D" id="3.80.10.10">
    <property type="entry name" value="Ribonuclease Inhibitor"/>
    <property type="match status" value="1"/>
</dbReference>
<evidence type="ECO:0000256" key="4">
    <source>
        <dbReference type="SAM" id="SignalP"/>
    </source>
</evidence>
<evidence type="ECO:0000313" key="6">
    <source>
        <dbReference type="EMBL" id="KOM26633.1"/>
    </source>
</evidence>
<keyword evidence="3" id="KW-0677">Repeat</keyword>
<protein>
    <recommendedName>
        <fullName evidence="5">Leucine-rich repeat-containing N-terminal plant-type domain-containing protein</fullName>
    </recommendedName>
</protein>
<dbReference type="EMBL" id="KQ258333">
    <property type="protein sequence ID" value="KOM26633.1"/>
    <property type="molecule type" value="Genomic_DNA"/>
</dbReference>
<dbReference type="InterPro" id="IPR032675">
    <property type="entry name" value="LRR_dom_sf"/>
</dbReference>
<dbReference type="OMA" id="FLYESCC"/>
<reference evidence="7" key="1">
    <citation type="journal article" date="2015" name="Proc. Natl. Acad. Sci. U.S.A.">
        <title>Genome sequencing of adzuki bean (Vigna angularis) provides insight into high starch and low fat accumulation and domestication.</title>
        <authorList>
            <person name="Yang K."/>
            <person name="Tian Z."/>
            <person name="Chen C."/>
            <person name="Luo L."/>
            <person name="Zhao B."/>
            <person name="Wang Z."/>
            <person name="Yu L."/>
            <person name="Li Y."/>
            <person name="Sun Y."/>
            <person name="Li W."/>
            <person name="Chen Y."/>
            <person name="Li Y."/>
            <person name="Zhang Y."/>
            <person name="Ai D."/>
            <person name="Zhao J."/>
            <person name="Shang C."/>
            <person name="Ma Y."/>
            <person name="Wu B."/>
            <person name="Wang M."/>
            <person name="Gao L."/>
            <person name="Sun D."/>
            <person name="Zhang P."/>
            <person name="Guo F."/>
            <person name="Wang W."/>
            <person name="Li Y."/>
            <person name="Wang J."/>
            <person name="Varshney R.K."/>
            <person name="Wang J."/>
            <person name="Ling H.Q."/>
            <person name="Wan P."/>
        </authorList>
    </citation>
    <scope>NUCLEOTIDE SEQUENCE</scope>
    <source>
        <strain evidence="7">cv. Jingnong 6</strain>
    </source>
</reference>
<dbReference type="Pfam" id="PF12799">
    <property type="entry name" value="LRR_4"/>
    <property type="match status" value="1"/>
</dbReference>